<keyword evidence="3 6" id="KW-0812">Transmembrane</keyword>
<protein>
    <submittedName>
        <fullName evidence="7">DUF445 family protein</fullName>
    </submittedName>
</protein>
<evidence type="ECO:0000256" key="2">
    <source>
        <dbReference type="ARBA" id="ARBA00008053"/>
    </source>
</evidence>
<gene>
    <name evidence="7" type="ORF">RM530_02125</name>
</gene>
<proteinExistence type="inferred from homology"/>
<evidence type="ECO:0000313" key="7">
    <source>
        <dbReference type="EMBL" id="MDT0496163.1"/>
    </source>
</evidence>
<comment type="caution">
    <text evidence="7">The sequence shown here is derived from an EMBL/GenBank/DDBJ whole genome shotgun (WGS) entry which is preliminary data.</text>
</comment>
<evidence type="ECO:0000313" key="8">
    <source>
        <dbReference type="Proteomes" id="UP001254608"/>
    </source>
</evidence>
<reference evidence="7 8" key="1">
    <citation type="submission" date="2023-09" db="EMBL/GenBank/DDBJ databases">
        <authorList>
            <person name="Rey-Velasco X."/>
        </authorList>
    </citation>
    <scope>NUCLEOTIDE SEQUENCE [LARGE SCALE GENOMIC DNA]</scope>
    <source>
        <strain evidence="7 8">W345</strain>
    </source>
</reference>
<evidence type="ECO:0000256" key="1">
    <source>
        <dbReference type="ARBA" id="ARBA00004308"/>
    </source>
</evidence>
<feature type="transmembrane region" description="Helical" evidence="6">
    <location>
        <begin position="14"/>
        <end position="31"/>
    </location>
</feature>
<dbReference type="Proteomes" id="UP001254608">
    <property type="component" value="Unassembled WGS sequence"/>
</dbReference>
<accession>A0ABU2WE61</accession>
<comment type="subcellular location">
    <subcellularLocation>
        <location evidence="1">Endomembrane system</location>
    </subcellularLocation>
</comment>
<dbReference type="InterPro" id="IPR007383">
    <property type="entry name" value="DUF445"/>
</dbReference>
<keyword evidence="4 6" id="KW-1133">Transmembrane helix</keyword>
<feature type="transmembrane region" description="Helical" evidence="6">
    <location>
        <begin position="218"/>
        <end position="238"/>
    </location>
</feature>
<organism evidence="7 8">
    <name type="scientific">Banduia mediterranea</name>
    <dbReference type="NCBI Taxonomy" id="3075609"/>
    <lineage>
        <taxon>Bacteria</taxon>
        <taxon>Pseudomonadati</taxon>
        <taxon>Pseudomonadota</taxon>
        <taxon>Gammaproteobacteria</taxon>
        <taxon>Nevskiales</taxon>
        <taxon>Algiphilaceae</taxon>
        <taxon>Banduia</taxon>
    </lineage>
</organism>
<dbReference type="Pfam" id="PF04286">
    <property type="entry name" value="DUF445"/>
    <property type="match status" value="1"/>
</dbReference>
<feature type="transmembrane region" description="Helical" evidence="6">
    <location>
        <begin position="193"/>
        <end position="212"/>
    </location>
</feature>
<keyword evidence="8" id="KW-1185">Reference proteome</keyword>
<evidence type="ECO:0000256" key="3">
    <source>
        <dbReference type="ARBA" id="ARBA00022692"/>
    </source>
</evidence>
<dbReference type="EMBL" id="JAVRIC010000002">
    <property type="protein sequence ID" value="MDT0496163.1"/>
    <property type="molecule type" value="Genomic_DNA"/>
</dbReference>
<keyword evidence="5 6" id="KW-0472">Membrane</keyword>
<evidence type="ECO:0000256" key="5">
    <source>
        <dbReference type="ARBA" id="ARBA00023136"/>
    </source>
</evidence>
<comment type="similarity">
    <text evidence="2">Belongs to the UPF0754 family.</text>
</comment>
<evidence type="ECO:0000256" key="4">
    <source>
        <dbReference type="ARBA" id="ARBA00022989"/>
    </source>
</evidence>
<feature type="transmembrane region" description="Helical" evidence="6">
    <location>
        <begin position="387"/>
        <end position="408"/>
    </location>
</feature>
<sequence>MNLSGLVAELQENLWVYLAIPLVAGMVGYVTKSLAVQMIFRPLEFVGIRPWLGWQGILPRKAEKIAALSADLMASRLLDSNELFERLDPDRMMLELQKPLMRASESLIREIGESYFPGFWTRMPLSWRRRLIERYQSEIPGIVVESWNSASGNVTEYFDIRRVVTENLIRDKAKLNEIFWRVGGPELRFFRNIGFWFGLGIGLVQLGCWITWHEPLLMPLFGGLIGFVSDWVALQLLFRPLYPKKIMGFTVQGKFLARQDEVAREYASLMANELLTPAHMIEELLRGPALDRIVELVHRRVRDAIDERLGWTQPVVVMALGHERYEELRKLVAQRIVDLIPEASKTVEQYALDALDINSTILSRMNKLSPEEFESVLRPAFKENEMLVVIAGAILGAAVGELQVFLMLGGH</sequence>
<dbReference type="PANTHER" id="PTHR35791:SF1">
    <property type="entry name" value="UPF0754 MEMBRANE PROTEIN YHEB"/>
    <property type="match status" value="1"/>
</dbReference>
<dbReference type="RefSeq" id="WP_311363553.1">
    <property type="nucleotide sequence ID" value="NZ_JAVRIC010000002.1"/>
</dbReference>
<evidence type="ECO:0000256" key="6">
    <source>
        <dbReference type="SAM" id="Phobius"/>
    </source>
</evidence>
<dbReference type="PANTHER" id="PTHR35791">
    <property type="entry name" value="UPF0754 MEMBRANE PROTEIN YHEB"/>
    <property type="match status" value="1"/>
</dbReference>
<name>A0ABU2WE61_9GAMM</name>